<gene>
    <name evidence="2" type="ORF">R1flu_027028</name>
</gene>
<evidence type="ECO:0000259" key="1">
    <source>
        <dbReference type="Pfam" id="PF13966"/>
    </source>
</evidence>
<sequence>MDGKGEACARYFFATLKAKQTNERMAILRDGENREIRNEELILEQVNKYYTELYAQPAVIEAEKHEQREVLTLVDQLILEEDYCRLMAIPEVEEINETVKALPSEKAPGEDGLPAEVLHELWEDIDEHYINFVQEAWRSRRIGQYNSDNKTKTALVNWESITKLKGNGGLMNGEQSDWAQMVRFFIKHQMQKRSQNQEVKQWTAEEGLLLLPSISTKQSATTNRIIQCWFKFRQYLVLDEQALVLQGSITLKQLQALMQRYRTRRPYNDRVVYPLLKRIGIKVLTNLSDTSGNWIDVVSVLRTQGLQLQQVQTEAIEQCQQWLGNVSIGPQKLEQSPSWRWRTEEASWKGWLRHSQFWHSLCDRAETPDDLTSKWPVGNYRLTWASRWRKLWEIIGPPKVVLWTWKLLRRAFFTGERAATMQVAFDYCCRCKEATETIPHLFFECRKSENRWNLLRDLATRARINLRIPHNLLEFIDEAITAQTTGGLLLFILYSVTTTIWKDRNQMYFNQRSQTTPLRVSLELARAEIEGNFNYKFTPQPDGSRVSRH</sequence>
<reference evidence="2 3" key="1">
    <citation type="submission" date="2024-09" db="EMBL/GenBank/DDBJ databases">
        <title>Chromosome-scale assembly of Riccia fluitans.</title>
        <authorList>
            <person name="Paukszto L."/>
            <person name="Sawicki J."/>
            <person name="Karawczyk K."/>
            <person name="Piernik-Szablinska J."/>
            <person name="Szczecinska M."/>
            <person name="Mazdziarz M."/>
        </authorList>
    </citation>
    <scope>NUCLEOTIDE SEQUENCE [LARGE SCALE GENOMIC DNA]</scope>
    <source>
        <strain evidence="2">Rf_01</strain>
        <tissue evidence="2">Aerial parts of the thallus</tissue>
    </source>
</reference>
<accession>A0ABD1XI45</accession>
<feature type="domain" description="Reverse transcriptase zinc-binding" evidence="1">
    <location>
        <begin position="386"/>
        <end position="452"/>
    </location>
</feature>
<dbReference type="InterPro" id="IPR026960">
    <property type="entry name" value="RVT-Znf"/>
</dbReference>
<comment type="caution">
    <text evidence="2">The sequence shown here is derived from an EMBL/GenBank/DDBJ whole genome shotgun (WGS) entry which is preliminary data.</text>
</comment>
<keyword evidence="3" id="KW-1185">Reference proteome</keyword>
<dbReference type="EMBL" id="JBHFFA010000008">
    <property type="protein sequence ID" value="KAL2608455.1"/>
    <property type="molecule type" value="Genomic_DNA"/>
</dbReference>
<protein>
    <recommendedName>
        <fullName evidence="1">Reverse transcriptase zinc-binding domain-containing protein</fullName>
    </recommendedName>
</protein>
<name>A0ABD1XI45_9MARC</name>
<dbReference type="Proteomes" id="UP001605036">
    <property type="component" value="Unassembled WGS sequence"/>
</dbReference>
<proteinExistence type="predicted"/>
<organism evidence="2 3">
    <name type="scientific">Riccia fluitans</name>
    <dbReference type="NCBI Taxonomy" id="41844"/>
    <lineage>
        <taxon>Eukaryota</taxon>
        <taxon>Viridiplantae</taxon>
        <taxon>Streptophyta</taxon>
        <taxon>Embryophyta</taxon>
        <taxon>Marchantiophyta</taxon>
        <taxon>Marchantiopsida</taxon>
        <taxon>Marchantiidae</taxon>
        <taxon>Marchantiales</taxon>
        <taxon>Ricciaceae</taxon>
        <taxon>Riccia</taxon>
    </lineage>
</organism>
<dbReference type="AlphaFoldDB" id="A0ABD1XI45"/>
<evidence type="ECO:0000313" key="3">
    <source>
        <dbReference type="Proteomes" id="UP001605036"/>
    </source>
</evidence>
<evidence type="ECO:0000313" key="2">
    <source>
        <dbReference type="EMBL" id="KAL2608455.1"/>
    </source>
</evidence>
<dbReference type="Pfam" id="PF13966">
    <property type="entry name" value="zf-RVT"/>
    <property type="match status" value="1"/>
</dbReference>